<dbReference type="InterPro" id="IPR006876">
    <property type="entry name" value="LMBR1-like_membr_prot"/>
</dbReference>
<dbReference type="PANTHER" id="PTHR21355">
    <property type="entry name" value="G-PROTEIN COUPLED RECEPTOR-ASSOCIATED PROTEIN LMBRD2"/>
    <property type="match status" value="1"/>
</dbReference>
<sequence>MSGAALGIEIVVVFFLALFLLHRYGDFKKQQRMVLFGTLLAWYLCFLIVFILPLDVSTVSMTHSIKLRSLQSPQRSGILVHAVSELLIVFPLSVRTLCHKPWSYIPDGIMPVFWRVVYWTSQCLTWLLLPFMQSYARSGGFSITGKIKTALIENAIYYGTYLLIFGSLLIYVAVHPELRLSWYELQTIGITAANTWGLFLLVLLLGYGLVEIPRSYWNSSRHGHLLVKTYFKASKLMTEKADAEENLEDVMEEVRKVSESIKYNHPLRKYIDTILRKCPLDYQEKMGRNMDDYEDFDDKQNTYPTEKSLVKLHKQVIYAVQRHNRTRVQWQILLQQAIHLEDVAKNETSSTHQFVHSFPSSEPAGWFSRYIYTPTVEWYWECFLKRWFYRLLSIVLTLFSVVVVWSECTFFSTRPVLSLFAIFIQLAERDYNYLYIEMACFITIFFLCTCVYSTVFRIRVFNYYYLASHHQTDAYSLQFSGMLFCRLTPPLCLNFLGLIHMDSAISHQEKLQTAYTSIMGSMRVLSFIANGFYIYYPMLIVILCIATYFSLGTRCLNLLGFQQFMDDSEMTSDLIDEGKELIRREKRKRQRIEDGENRRREWKERYGNPREDYAARNRSSHEMKETSYSDTVSSSNTERDRIELLQDAEPLDFNAEALTDDPLDAESGR</sequence>
<evidence type="ECO:0000256" key="6">
    <source>
        <dbReference type="SAM" id="Coils"/>
    </source>
</evidence>
<reference evidence="9 10" key="1">
    <citation type="submission" date="2018-05" db="EMBL/GenBank/DDBJ databases">
        <authorList>
            <person name="Datahose"/>
        </authorList>
    </citation>
    <scope>NUCLEOTIDE SEQUENCE</scope>
</reference>
<keyword evidence="10" id="KW-1185">Reference proteome</keyword>
<feature type="compositionally biased region" description="Basic and acidic residues" evidence="7">
    <location>
        <begin position="613"/>
        <end position="627"/>
    </location>
</feature>
<keyword evidence="5 8" id="KW-0472">Membrane</keyword>
<dbReference type="GO" id="GO:0016020">
    <property type="term" value="C:membrane"/>
    <property type="evidence" value="ECO:0007669"/>
    <property type="project" value="UniProtKB-SubCell"/>
</dbReference>
<evidence type="ECO:0000313" key="9">
    <source>
        <dbReference type="Ensembl" id="ENSACLP00000013607.2"/>
    </source>
</evidence>
<feature type="transmembrane region" description="Helical" evidence="8">
    <location>
        <begin position="534"/>
        <end position="551"/>
    </location>
</feature>
<feature type="transmembrane region" description="Helical" evidence="8">
    <location>
        <begin position="116"/>
        <end position="135"/>
    </location>
</feature>
<dbReference type="GeneTree" id="ENSGT00390000018651"/>
<name>A0A3P8P9D2_ASTCA</name>
<dbReference type="Ensembl" id="ENSACLT00000013941.2">
    <property type="protein sequence ID" value="ENSACLP00000013607.2"/>
    <property type="gene ID" value="ENSACLG00000009265.2"/>
</dbReference>
<evidence type="ECO:0008006" key="11">
    <source>
        <dbReference type="Google" id="ProtNLM"/>
    </source>
</evidence>
<feature type="transmembrane region" description="Helical" evidence="8">
    <location>
        <begin position="155"/>
        <end position="174"/>
    </location>
</feature>
<feature type="transmembrane region" description="Helical" evidence="8">
    <location>
        <begin position="186"/>
        <end position="210"/>
    </location>
</feature>
<evidence type="ECO:0000256" key="8">
    <source>
        <dbReference type="SAM" id="Phobius"/>
    </source>
</evidence>
<dbReference type="GO" id="GO:0071875">
    <property type="term" value="P:adrenergic receptor signaling pathway"/>
    <property type="evidence" value="ECO:0007669"/>
    <property type="project" value="TreeGrafter"/>
</dbReference>
<organism evidence="9 10">
    <name type="scientific">Astatotilapia calliptera</name>
    <name type="common">Eastern happy</name>
    <name type="synonym">Chromis callipterus</name>
    <dbReference type="NCBI Taxonomy" id="8154"/>
    <lineage>
        <taxon>Eukaryota</taxon>
        <taxon>Metazoa</taxon>
        <taxon>Chordata</taxon>
        <taxon>Craniata</taxon>
        <taxon>Vertebrata</taxon>
        <taxon>Euteleostomi</taxon>
        <taxon>Actinopterygii</taxon>
        <taxon>Neopterygii</taxon>
        <taxon>Teleostei</taxon>
        <taxon>Neoteleostei</taxon>
        <taxon>Acanthomorphata</taxon>
        <taxon>Ovalentaria</taxon>
        <taxon>Cichlomorphae</taxon>
        <taxon>Cichliformes</taxon>
        <taxon>Cichlidae</taxon>
        <taxon>African cichlids</taxon>
        <taxon>Pseudocrenilabrinae</taxon>
        <taxon>Haplochromini</taxon>
        <taxon>Astatotilapia</taxon>
    </lineage>
</organism>
<comment type="similarity">
    <text evidence="2">Belongs to the LIMR family.</text>
</comment>
<keyword evidence="6" id="KW-0175">Coiled coil</keyword>
<keyword evidence="3 8" id="KW-0812">Transmembrane</keyword>
<dbReference type="InterPro" id="IPR051584">
    <property type="entry name" value="GPCR-associated_LMBR1"/>
</dbReference>
<reference evidence="9" key="3">
    <citation type="submission" date="2025-08" db="UniProtKB">
        <authorList>
            <consortium name="Ensembl"/>
        </authorList>
    </citation>
    <scope>IDENTIFICATION</scope>
</reference>
<dbReference type="Proteomes" id="UP000265100">
    <property type="component" value="Chromosome 7"/>
</dbReference>
<reference evidence="10" key="2">
    <citation type="submission" date="2023-03" db="EMBL/GenBank/DDBJ databases">
        <authorList>
            <consortium name="Wellcome Sanger Institute Data Sharing"/>
        </authorList>
    </citation>
    <scope>NUCLEOTIDE SEQUENCE [LARGE SCALE GENOMIC DNA]</scope>
</reference>
<accession>A0A3P8P9D2</accession>
<feature type="transmembrane region" description="Helical" evidence="8">
    <location>
        <begin position="6"/>
        <end position="22"/>
    </location>
</feature>
<dbReference type="AlphaFoldDB" id="A0A3P8P9D2"/>
<comment type="subcellular location">
    <subcellularLocation>
        <location evidence="1">Membrane</location>
        <topology evidence="1">Multi-pass membrane protein</topology>
    </subcellularLocation>
</comment>
<evidence type="ECO:0000256" key="4">
    <source>
        <dbReference type="ARBA" id="ARBA00022989"/>
    </source>
</evidence>
<reference evidence="9" key="4">
    <citation type="submission" date="2025-09" db="UniProtKB">
        <authorList>
            <consortium name="Ensembl"/>
        </authorList>
    </citation>
    <scope>IDENTIFICATION</scope>
</reference>
<feature type="transmembrane region" description="Helical" evidence="8">
    <location>
        <begin position="434"/>
        <end position="455"/>
    </location>
</feature>
<feature type="compositionally biased region" description="Acidic residues" evidence="7">
    <location>
        <begin position="658"/>
        <end position="669"/>
    </location>
</feature>
<evidence type="ECO:0000256" key="3">
    <source>
        <dbReference type="ARBA" id="ARBA00022692"/>
    </source>
</evidence>
<dbReference type="Pfam" id="PF04791">
    <property type="entry name" value="LMBR1"/>
    <property type="match status" value="1"/>
</dbReference>
<protein>
    <recommendedName>
        <fullName evidence="11">LMBR1 domain containing 2</fullName>
    </recommendedName>
</protein>
<feature type="coiled-coil region" evidence="6">
    <location>
        <begin position="233"/>
        <end position="260"/>
    </location>
</feature>
<keyword evidence="4 8" id="KW-1133">Transmembrane helix</keyword>
<feature type="region of interest" description="Disordered" evidence="7">
    <location>
        <begin position="613"/>
        <end position="669"/>
    </location>
</feature>
<evidence type="ECO:0000256" key="2">
    <source>
        <dbReference type="ARBA" id="ARBA00010487"/>
    </source>
</evidence>
<feature type="transmembrane region" description="Helical" evidence="8">
    <location>
        <begin position="387"/>
        <end position="405"/>
    </location>
</feature>
<evidence type="ECO:0000313" key="10">
    <source>
        <dbReference type="Proteomes" id="UP000265100"/>
    </source>
</evidence>
<evidence type="ECO:0000256" key="7">
    <source>
        <dbReference type="SAM" id="MobiDB-lite"/>
    </source>
</evidence>
<evidence type="ECO:0000256" key="5">
    <source>
        <dbReference type="ARBA" id="ARBA00023136"/>
    </source>
</evidence>
<proteinExistence type="inferred from homology"/>
<feature type="transmembrane region" description="Helical" evidence="8">
    <location>
        <begin position="34"/>
        <end position="54"/>
    </location>
</feature>
<evidence type="ECO:0000256" key="1">
    <source>
        <dbReference type="ARBA" id="ARBA00004141"/>
    </source>
</evidence>
<dbReference type="PANTHER" id="PTHR21355:SF0">
    <property type="entry name" value="G-PROTEIN COUPLED RECEPTOR-ASSOCIATED PROTEIN LMBRD2"/>
    <property type="match status" value="1"/>
</dbReference>